<evidence type="ECO:0000259" key="11">
    <source>
        <dbReference type="PROSITE" id="PS51873"/>
    </source>
</evidence>
<dbReference type="PROSITE" id="PS51873">
    <property type="entry name" value="TRIAD"/>
    <property type="match status" value="1"/>
</dbReference>
<evidence type="ECO:0000259" key="9">
    <source>
        <dbReference type="PROSITE" id="PS50089"/>
    </source>
</evidence>
<dbReference type="PROSITE" id="PS50089">
    <property type="entry name" value="ZF_RING_2"/>
    <property type="match status" value="1"/>
</dbReference>
<keyword evidence="6" id="KW-0833">Ubl conjugation pathway</keyword>
<gene>
    <name evidence="12" type="ORF">SAMD00023353_1000270</name>
</gene>
<keyword evidence="3 8" id="KW-0479">Metal-binding</keyword>
<feature type="domain" description="RING-type" evidence="11">
    <location>
        <begin position="563"/>
        <end position="774"/>
    </location>
</feature>
<dbReference type="InterPro" id="IPR013087">
    <property type="entry name" value="Znf_C2H2_type"/>
</dbReference>
<evidence type="ECO:0000313" key="12">
    <source>
        <dbReference type="EMBL" id="GAP85473.2"/>
    </source>
</evidence>
<evidence type="ECO:0000256" key="6">
    <source>
        <dbReference type="ARBA" id="ARBA00022786"/>
    </source>
</evidence>
<dbReference type="InterPro" id="IPR027370">
    <property type="entry name" value="Znf-RING_euk"/>
</dbReference>
<comment type="pathway">
    <text evidence="1">Protein modification; protein ubiquitination.</text>
</comment>
<dbReference type="PANTHER" id="PTHR22770:SF13">
    <property type="entry name" value="RING-TYPE DOMAIN-CONTAINING PROTEIN"/>
    <property type="match status" value="1"/>
</dbReference>
<evidence type="ECO:0000313" key="13">
    <source>
        <dbReference type="Proteomes" id="UP000054516"/>
    </source>
</evidence>
<evidence type="ECO:0000256" key="8">
    <source>
        <dbReference type="PROSITE-ProRule" id="PRU00723"/>
    </source>
</evidence>
<evidence type="ECO:0000256" key="7">
    <source>
        <dbReference type="ARBA" id="ARBA00022833"/>
    </source>
</evidence>
<evidence type="ECO:0000259" key="10">
    <source>
        <dbReference type="PROSITE" id="PS50103"/>
    </source>
</evidence>
<dbReference type="SMART" id="SM00647">
    <property type="entry name" value="IBR"/>
    <property type="match status" value="2"/>
</dbReference>
<dbReference type="Gene3D" id="1.20.120.1750">
    <property type="match status" value="1"/>
</dbReference>
<evidence type="ECO:0000256" key="3">
    <source>
        <dbReference type="ARBA" id="ARBA00022723"/>
    </source>
</evidence>
<dbReference type="CDD" id="cd22585">
    <property type="entry name" value="Rcat_RBR_DEAH12-like"/>
    <property type="match status" value="1"/>
</dbReference>
<dbReference type="STRING" id="77044.A0A1W2TBZ5"/>
<dbReference type="OrthoDB" id="1431934at2759"/>
<organism evidence="12">
    <name type="scientific">Rosellinia necatrix</name>
    <name type="common">White root-rot fungus</name>
    <dbReference type="NCBI Taxonomy" id="77044"/>
    <lineage>
        <taxon>Eukaryota</taxon>
        <taxon>Fungi</taxon>
        <taxon>Dikarya</taxon>
        <taxon>Ascomycota</taxon>
        <taxon>Pezizomycotina</taxon>
        <taxon>Sordariomycetes</taxon>
        <taxon>Xylariomycetidae</taxon>
        <taxon>Xylariales</taxon>
        <taxon>Xylariaceae</taxon>
        <taxon>Rosellinia</taxon>
    </lineage>
</organism>
<keyword evidence="13" id="KW-1185">Reference proteome</keyword>
<feature type="domain" description="C3H1-type" evidence="10">
    <location>
        <begin position="26"/>
        <end position="53"/>
    </location>
</feature>
<protein>
    <submittedName>
        <fullName evidence="12">Putative ariadne RING finger</fullName>
    </submittedName>
</protein>
<dbReference type="Proteomes" id="UP000054516">
    <property type="component" value="Unassembled WGS sequence"/>
</dbReference>
<dbReference type="AlphaFoldDB" id="A0A1W2TBZ5"/>
<evidence type="ECO:0000256" key="5">
    <source>
        <dbReference type="ARBA" id="ARBA00022771"/>
    </source>
</evidence>
<dbReference type="GO" id="GO:0097039">
    <property type="term" value="P:protein linear polyubiquitination"/>
    <property type="evidence" value="ECO:0007669"/>
    <property type="project" value="TreeGrafter"/>
</dbReference>
<name>A0A1W2TBZ5_ROSNE</name>
<dbReference type="OMA" id="ACHEPHV"/>
<dbReference type="SUPFAM" id="SSF90229">
    <property type="entry name" value="CCCH zinc finger"/>
    <property type="match status" value="1"/>
</dbReference>
<dbReference type="Pfam" id="PF22191">
    <property type="entry name" value="IBR_1"/>
    <property type="match status" value="1"/>
</dbReference>
<dbReference type="GO" id="GO:0043161">
    <property type="term" value="P:proteasome-mediated ubiquitin-dependent protein catabolic process"/>
    <property type="evidence" value="ECO:0007669"/>
    <property type="project" value="TreeGrafter"/>
</dbReference>
<dbReference type="InterPro" id="IPR044066">
    <property type="entry name" value="TRIAD_supradom"/>
</dbReference>
<dbReference type="CDD" id="cd20335">
    <property type="entry name" value="BRcat_RBR"/>
    <property type="match status" value="1"/>
</dbReference>
<keyword evidence="4" id="KW-0677">Repeat</keyword>
<dbReference type="CDD" id="cd16449">
    <property type="entry name" value="RING-HC"/>
    <property type="match status" value="1"/>
</dbReference>
<evidence type="ECO:0000256" key="1">
    <source>
        <dbReference type="ARBA" id="ARBA00004906"/>
    </source>
</evidence>
<dbReference type="EMBL" id="DF977455">
    <property type="protein sequence ID" value="GAP85473.2"/>
    <property type="molecule type" value="Genomic_DNA"/>
</dbReference>
<dbReference type="InterPro" id="IPR001841">
    <property type="entry name" value="Znf_RING"/>
</dbReference>
<reference evidence="12" key="1">
    <citation type="submission" date="2016-03" db="EMBL/GenBank/DDBJ databases">
        <title>Draft genome sequence of Rosellinia necatrix.</title>
        <authorList>
            <person name="Kanematsu S."/>
        </authorList>
    </citation>
    <scope>NUCLEOTIDE SEQUENCE [LARGE SCALE GENOMIC DNA]</scope>
    <source>
        <strain evidence="12">W97</strain>
    </source>
</reference>
<dbReference type="PROSITE" id="PS50103">
    <property type="entry name" value="ZF_C3H1"/>
    <property type="match status" value="1"/>
</dbReference>
<dbReference type="GO" id="GO:0043130">
    <property type="term" value="F:ubiquitin binding"/>
    <property type="evidence" value="ECO:0007669"/>
    <property type="project" value="TreeGrafter"/>
</dbReference>
<dbReference type="InterPro" id="IPR036855">
    <property type="entry name" value="Znf_CCCH_sf"/>
</dbReference>
<dbReference type="InterPro" id="IPR002867">
    <property type="entry name" value="IBR_dom"/>
</dbReference>
<dbReference type="PANTHER" id="PTHR22770">
    <property type="entry name" value="UBIQUITIN CONJUGATING ENZYME 7 INTERACTING PROTEIN-RELATED"/>
    <property type="match status" value="1"/>
</dbReference>
<dbReference type="SMART" id="SM00356">
    <property type="entry name" value="ZnF_C3H1"/>
    <property type="match status" value="1"/>
</dbReference>
<evidence type="ECO:0000256" key="4">
    <source>
        <dbReference type="ARBA" id="ARBA00022737"/>
    </source>
</evidence>
<feature type="domain" description="RING-type" evidence="9">
    <location>
        <begin position="567"/>
        <end position="608"/>
    </location>
</feature>
<keyword evidence="2" id="KW-0808">Transferase</keyword>
<keyword evidence="7 8" id="KW-0862">Zinc</keyword>
<dbReference type="Pfam" id="PF01485">
    <property type="entry name" value="IBR"/>
    <property type="match status" value="1"/>
</dbReference>
<dbReference type="GO" id="GO:0004842">
    <property type="term" value="F:ubiquitin-protein transferase activity"/>
    <property type="evidence" value="ECO:0007669"/>
    <property type="project" value="TreeGrafter"/>
</dbReference>
<sequence length="788" mass="87908">MPLNGDACRFSHASLPASTLHPQPDPRSQVPCKFYPEGICKQGANCPYRHELSSPSFPAHVPPEHDNDTFVRVFRGAVVRYGDGACVTGLSLPFEYSSVRLDGLAADTTPADVISILENLGHDIEVDGLRIVAMPQSSLCSAYISTPDLEFSKTLSASLLDTPHSKLRAVPVPPRLPPWASTRRARCNKLQLRWTARSECRMFFTSYMVALRVSDKFNEGKYQVQNTRVRCDYPVPIGFGTERPVGYSVTLSGLPYRCSEEMVQVSITNNYDAPLDIIVQRRSACKKDTTASIKDLLSGVGPISFMTEPQEHNGPYWTAFAQFQQDCDAHEAAQIIEKKSHNLAYDVDLTARLSYNTTFRISKEVYHHVRQRLQDCFNNLDSSRINVISRETGMVLSLDNWSSTEVVKCANTIEDIVAGDVIEGKDSKPFWVPQLERNGSASKPLKEIQQRHGVLLLPNRSKREVRYFGSSAKRTAVQEDMVRSLTEEVARRYTIDIDDHGFSWLCKTGLDLLKDVVGAKLVSIDVTSNPRKLVIIGSDEEYCQILVLLEMCDVSFDVKEVGSEESCSICFTPADNPVVLGCGHVYCADCFKGLCKNGVTHADMSVACTGAEDKCKNAIPLREIQAHTDPSSFEQLLESSFSAYIARRPNQFHYCPTPDCGYIYRPSSESASSLWHMCSKCLQWICRSCHVNHDGQRCDEHRAFQAFETYKHENSSNVKDCPKCQTTVEKIDGCNHLQCGGCNIHLCWVCLQTFEDSPACYGHMTEVHGGIGVDDVPEGDDDDNDDDD</sequence>
<dbReference type="InterPro" id="IPR000571">
    <property type="entry name" value="Znf_CCCH"/>
</dbReference>
<dbReference type="Gene3D" id="4.10.1000.10">
    <property type="entry name" value="Zinc finger, CCCH-type"/>
    <property type="match status" value="1"/>
</dbReference>
<evidence type="ECO:0000256" key="2">
    <source>
        <dbReference type="ARBA" id="ARBA00022679"/>
    </source>
</evidence>
<accession>A0A1W2TBZ5</accession>
<dbReference type="Pfam" id="PF13445">
    <property type="entry name" value="zf-RING_UBOX"/>
    <property type="match status" value="1"/>
</dbReference>
<dbReference type="InterPro" id="IPR051628">
    <property type="entry name" value="LUBAC_E3_Ligases"/>
</dbReference>
<dbReference type="GO" id="GO:0008270">
    <property type="term" value="F:zinc ion binding"/>
    <property type="evidence" value="ECO:0007669"/>
    <property type="project" value="UniProtKB-KW"/>
</dbReference>
<proteinExistence type="predicted"/>
<feature type="zinc finger region" description="C3H1-type" evidence="8">
    <location>
        <begin position="26"/>
        <end position="53"/>
    </location>
</feature>
<dbReference type="SUPFAM" id="SSF57850">
    <property type="entry name" value="RING/U-box"/>
    <property type="match status" value="2"/>
</dbReference>
<dbReference type="Gene3D" id="3.30.40.10">
    <property type="entry name" value="Zinc/RING finger domain, C3HC4 (zinc finger)"/>
    <property type="match status" value="1"/>
</dbReference>
<keyword evidence="5 8" id="KW-0863">Zinc-finger</keyword>
<dbReference type="InterPro" id="IPR013083">
    <property type="entry name" value="Znf_RING/FYVE/PHD"/>
</dbReference>
<dbReference type="GO" id="GO:0000151">
    <property type="term" value="C:ubiquitin ligase complex"/>
    <property type="evidence" value="ECO:0007669"/>
    <property type="project" value="TreeGrafter"/>
</dbReference>
<dbReference type="PROSITE" id="PS00028">
    <property type="entry name" value="ZINC_FINGER_C2H2_1"/>
    <property type="match status" value="1"/>
</dbReference>